<dbReference type="EMBL" id="FPIZ01000001">
    <property type="protein sequence ID" value="SFW13548.1"/>
    <property type="molecule type" value="Genomic_DNA"/>
</dbReference>
<dbReference type="AlphaFoldDB" id="A0A1K1LRP5"/>
<reference evidence="1 3" key="1">
    <citation type="submission" date="2016-11" db="EMBL/GenBank/DDBJ databases">
        <authorList>
            <person name="Jaros S."/>
            <person name="Januszkiewicz K."/>
            <person name="Wedrychowicz H."/>
        </authorList>
    </citation>
    <scope>NUCLEOTIDE SEQUENCE [LARGE SCALE GENOMIC DNA]</scope>
    <source>
        <strain evidence="1 3">DSM 784</strain>
    </source>
</reference>
<sequence length="118" mass="13583">MLLQLLLLFTYTLFPVTTTEEPDHSGTYTYDVKHTPYGDFAGRIVVEKEKKGYKVAIINDKGENFNAVVTRQKSNRIVLNTNFEHMDAVLYGYFKGDKLIARIEGKGDPFLYKLIAWK</sequence>
<dbReference type="OrthoDB" id="1494786at2"/>
<evidence type="ECO:0000313" key="4">
    <source>
        <dbReference type="Proteomes" id="UP001326715"/>
    </source>
</evidence>
<dbReference type="STRING" id="1004.SAMN05661012_00165"/>
<proteinExistence type="predicted"/>
<keyword evidence="4" id="KW-1185">Reference proteome</keyword>
<accession>A0A1K1LRP5</accession>
<protein>
    <submittedName>
        <fullName evidence="1">Uncharacterized protein</fullName>
    </submittedName>
</protein>
<dbReference type="RefSeq" id="WP_143150572.1">
    <property type="nucleotide sequence ID" value="NZ_CBHWAX010000003.1"/>
</dbReference>
<evidence type="ECO:0000313" key="1">
    <source>
        <dbReference type="EMBL" id="SFW13548.1"/>
    </source>
</evidence>
<dbReference type="EMBL" id="CP140154">
    <property type="protein sequence ID" value="WQG89479.1"/>
    <property type="molecule type" value="Genomic_DNA"/>
</dbReference>
<reference evidence="2 4" key="2">
    <citation type="submission" date="2023-11" db="EMBL/GenBank/DDBJ databases">
        <title>MicrobeMod: A computational toolkit for identifying prokaryotic methylation and restriction-modification with nanopore sequencing.</title>
        <authorList>
            <person name="Crits-Christoph A."/>
            <person name="Kang S.C."/>
            <person name="Lee H."/>
            <person name="Ostrov N."/>
        </authorList>
    </citation>
    <scope>NUCLEOTIDE SEQUENCE [LARGE SCALE GENOMIC DNA]</scope>
    <source>
        <strain evidence="2 4">ATCC 23090</strain>
    </source>
</reference>
<name>A0A1K1LRP5_9BACT</name>
<evidence type="ECO:0000313" key="2">
    <source>
        <dbReference type="EMBL" id="WQG89479.1"/>
    </source>
</evidence>
<organism evidence="1 3">
    <name type="scientific">Chitinophaga sancti</name>
    <dbReference type="NCBI Taxonomy" id="1004"/>
    <lineage>
        <taxon>Bacteria</taxon>
        <taxon>Pseudomonadati</taxon>
        <taxon>Bacteroidota</taxon>
        <taxon>Chitinophagia</taxon>
        <taxon>Chitinophagales</taxon>
        <taxon>Chitinophagaceae</taxon>
        <taxon>Chitinophaga</taxon>
    </lineage>
</organism>
<gene>
    <name evidence="1" type="ORF">SAMN05661012_00165</name>
    <name evidence="2" type="ORF">SR876_31595</name>
</gene>
<dbReference type="Proteomes" id="UP001326715">
    <property type="component" value="Chromosome"/>
</dbReference>
<evidence type="ECO:0000313" key="3">
    <source>
        <dbReference type="Proteomes" id="UP000183788"/>
    </source>
</evidence>
<dbReference type="Proteomes" id="UP000183788">
    <property type="component" value="Unassembled WGS sequence"/>
</dbReference>